<dbReference type="Proteomes" id="UP001138500">
    <property type="component" value="Unassembled WGS sequence"/>
</dbReference>
<evidence type="ECO:0000313" key="2">
    <source>
        <dbReference type="EMBL" id="KAH9844943.1"/>
    </source>
</evidence>
<gene>
    <name evidence="2" type="ORF">Tdes44962_MAKER06991</name>
</gene>
<dbReference type="EMBL" id="RIBY02000191">
    <property type="protein sequence ID" value="KAH9844943.1"/>
    <property type="molecule type" value="Genomic_DNA"/>
</dbReference>
<evidence type="ECO:0000313" key="3">
    <source>
        <dbReference type="Proteomes" id="UP001138500"/>
    </source>
</evidence>
<feature type="compositionally biased region" description="Basic and acidic residues" evidence="1">
    <location>
        <begin position="1"/>
        <end position="18"/>
    </location>
</feature>
<name>A0A9W7T0P0_9PEZI</name>
<dbReference type="AlphaFoldDB" id="A0A9W7T0P0"/>
<keyword evidence="3" id="KW-1185">Reference proteome</keyword>
<evidence type="ECO:0000256" key="1">
    <source>
        <dbReference type="SAM" id="MobiDB-lite"/>
    </source>
</evidence>
<accession>A0A9W7T0P0</accession>
<feature type="region of interest" description="Disordered" evidence="1">
    <location>
        <begin position="1"/>
        <end position="69"/>
    </location>
</feature>
<reference evidence="2 3" key="1">
    <citation type="journal article" date="2018" name="IMA Fungus">
        <title>IMA Genome-F 10: Nine draft genome sequences of Claviceps purpurea s.lat., including C. arundinis, C. humidiphila, and C. cf. spartinae, pseudomolecules for the pitch canker pathogen Fusarium circinatum, draft genome of Davidsoniella eucalypti, Grosmannia galeiformis, Quambalaria eucalypti, and Teratosphaeria destructans.</title>
        <authorList>
            <person name="Wingfield B.D."/>
            <person name="Liu M."/>
            <person name="Nguyen H.D."/>
            <person name="Lane F.A."/>
            <person name="Morgan S.W."/>
            <person name="De Vos L."/>
            <person name="Wilken P.M."/>
            <person name="Duong T.A."/>
            <person name="Aylward J."/>
            <person name="Coetzee M.P."/>
            <person name="Dadej K."/>
            <person name="De Beer Z.W."/>
            <person name="Findlay W."/>
            <person name="Havenga M."/>
            <person name="Kolarik M."/>
            <person name="Menzies J.G."/>
            <person name="Naidoo K."/>
            <person name="Pochopski O."/>
            <person name="Shoukouhi P."/>
            <person name="Santana Q.C."/>
            <person name="Seifert K.A."/>
            <person name="Soal N."/>
            <person name="Steenkamp E.T."/>
            <person name="Tatham C.T."/>
            <person name="van der Nest M.A."/>
            <person name="Wingfield M.J."/>
        </authorList>
    </citation>
    <scope>NUCLEOTIDE SEQUENCE [LARGE SCALE GENOMIC DNA]</scope>
    <source>
        <strain evidence="2">CMW44962</strain>
    </source>
</reference>
<protein>
    <submittedName>
        <fullName evidence="2">Uncharacterized protein</fullName>
    </submittedName>
</protein>
<sequence length="69" mass="7610">MKSKKDHEKQRKDRDRLAGRAGPDPYSSTVSPPAPRDEFRPRRQLRGHADGGGGRRGDEGWSGSYSSAS</sequence>
<proteinExistence type="predicted"/>
<reference evidence="2 3" key="2">
    <citation type="journal article" date="2021" name="Curr. Genet.">
        <title>Genetic response to nitrogen starvation in the aggressive Eucalyptus foliar pathogen Teratosphaeria destructans.</title>
        <authorList>
            <person name="Havenga M."/>
            <person name="Wingfield B.D."/>
            <person name="Wingfield M.J."/>
            <person name="Dreyer L.L."/>
            <person name="Roets F."/>
            <person name="Aylward J."/>
        </authorList>
    </citation>
    <scope>NUCLEOTIDE SEQUENCE [LARGE SCALE GENOMIC DNA]</scope>
    <source>
        <strain evidence="2">CMW44962</strain>
    </source>
</reference>
<comment type="caution">
    <text evidence="2">The sequence shown here is derived from an EMBL/GenBank/DDBJ whole genome shotgun (WGS) entry which is preliminary data.</text>
</comment>
<organism evidence="2 3">
    <name type="scientific">Teratosphaeria destructans</name>
    <dbReference type="NCBI Taxonomy" id="418781"/>
    <lineage>
        <taxon>Eukaryota</taxon>
        <taxon>Fungi</taxon>
        <taxon>Dikarya</taxon>
        <taxon>Ascomycota</taxon>
        <taxon>Pezizomycotina</taxon>
        <taxon>Dothideomycetes</taxon>
        <taxon>Dothideomycetidae</taxon>
        <taxon>Mycosphaerellales</taxon>
        <taxon>Teratosphaeriaceae</taxon>
        <taxon>Teratosphaeria</taxon>
    </lineage>
</organism>
<feature type="compositionally biased region" description="Basic and acidic residues" evidence="1">
    <location>
        <begin position="35"/>
        <end position="59"/>
    </location>
</feature>